<dbReference type="EMBL" id="LR590464">
    <property type="protein sequence ID" value="VTP67024.1"/>
    <property type="molecule type" value="Genomic_DNA"/>
</dbReference>
<evidence type="ECO:0000313" key="7">
    <source>
        <dbReference type="Proteomes" id="UP000310719"/>
    </source>
</evidence>
<evidence type="ECO:0000256" key="2">
    <source>
        <dbReference type="ARBA" id="ARBA00022692"/>
    </source>
</evidence>
<evidence type="ECO:0000313" key="6">
    <source>
        <dbReference type="EMBL" id="VTP67024.1"/>
    </source>
</evidence>
<proteinExistence type="predicted"/>
<organism evidence="6 7">
    <name type="scientific">Leclercia adecarboxylata</name>
    <dbReference type="NCBI Taxonomy" id="83655"/>
    <lineage>
        <taxon>Bacteria</taxon>
        <taxon>Pseudomonadati</taxon>
        <taxon>Pseudomonadota</taxon>
        <taxon>Gammaproteobacteria</taxon>
        <taxon>Enterobacterales</taxon>
        <taxon>Enterobacteriaceae</taxon>
        <taxon>Leclercia</taxon>
    </lineage>
</organism>
<sequence length="126" mass="13753">MLAVIAWTLSAVDVALILGPGNPPTLAVLAWQWLSQGDAQQQAKGMLVCVILLVLLELIAVALFIGWQRWRRTIPDISGKRPDTAPAKGGTAPAACCCRWWGSSAWQYWCSRQAMPASPARRRARA</sequence>
<evidence type="ECO:0000256" key="1">
    <source>
        <dbReference type="ARBA" id="ARBA00004141"/>
    </source>
</evidence>
<dbReference type="Proteomes" id="UP000310719">
    <property type="component" value="Chromosome"/>
</dbReference>
<dbReference type="InterPro" id="IPR035906">
    <property type="entry name" value="MetI-like_sf"/>
</dbReference>
<accession>A0A4U9HRW7</accession>
<reference evidence="6 7" key="1">
    <citation type="submission" date="2019-05" db="EMBL/GenBank/DDBJ databases">
        <authorList>
            <consortium name="Pathogen Informatics"/>
        </authorList>
    </citation>
    <scope>NUCLEOTIDE SEQUENCE [LARGE SCALE GENOMIC DNA]</scope>
    <source>
        <strain evidence="6 7">NCTC13032</strain>
    </source>
</reference>
<keyword evidence="4 5" id="KW-0472">Membrane</keyword>
<evidence type="ECO:0000256" key="3">
    <source>
        <dbReference type="ARBA" id="ARBA00022989"/>
    </source>
</evidence>
<comment type="subcellular location">
    <subcellularLocation>
        <location evidence="1">Membrane</location>
        <topology evidence="1">Multi-pass membrane protein</topology>
    </subcellularLocation>
</comment>
<dbReference type="SUPFAM" id="SSF161098">
    <property type="entry name" value="MetI-like"/>
    <property type="match status" value="1"/>
</dbReference>
<keyword evidence="2 5" id="KW-0812">Transmembrane</keyword>
<name>A0A4U9HRW7_9ENTR</name>
<dbReference type="GO" id="GO:0016020">
    <property type="term" value="C:membrane"/>
    <property type="evidence" value="ECO:0007669"/>
    <property type="project" value="UniProtKB-SubCell"/>
</dbReference>
<evidence type="ECO:0000256" key="5">
    <source>
        <dbReference type="SAM" id="Phobius"/>
    </source>
</evidence>
<gene>
    <name evidence="6" type="primary">ynjC_2</name>
    <name evidence="6" type="ORF">NCTC13032_02834</name>
</gene>
<dbReference type="AlphaFoldDB" id="A0A4U9HRW7"/>
<feature type="transmembrane region" description="Helical" evidence="5">
    <location>
        <begin position="45"/>
        <end position="67"/>
    </location>
</feature>
<protein>
    <submittedName>
        <fullName evidence="6">Inner membrane ABC transporter permease protein ynjC</fullName>
    </submittedName>
</protein>
<keyword evidence="3 5" id="KW-1133">Transmembrane helix</keyword>
<evidence type="ECO:0000256" key="4">
    <source>
        <dbReference type="ARBA" id="ARBA00023136"/>
    </source>
</evidence>